<dbReference type="InterPro" id="IPR005321">
    <property type="entry name" value="Peptidase_S58_DmpA"/>
</dbReference>
<proteinExistence type="inferred from homology"/>
<dbReference type="PANTHER" id="PTHR36512">
    <property type="entry name" value="D-AMINOPEPTIDASE"/>
    <property type="match status" value="1"/>
</dbReference>
<dbReference type="InterPro" id="IPR016117">
    <property type="entry name" value="ArgJ-like_dom_sf"/>
</dbReference>
<keyword evidence="3" id="KW-1185">Reference proteome</keyword>
<dbReference type="SUPFAM" id="SSF56266">
    <property type="entry name" value="DmpA/ArgJ-like"/>
    <property type="match status" value="1"/>
</dbReference>
<reference evidence="2 3" key="1">
    <citation type="journal article" date="2024" name="Int. J. Mol. Sci.">
        <title>Exploration of Alicyclobacillus spp. Genome in Search of Antibiotic Resistance.</title>
        <authorList>
            <person name="Bucka-Kolendo J."/>
            <person name="Kiousi D.E."/>
            <person name="Dekowska A."/>
            <person name="Mikolajczuk-Szczyrba A."/>
            <person name="Karadedos D.M."/>
            <person name="Michael P."/>
            <person name="Galanis A."/>
            <person name="Sokolowska B."/>
        </authorList>
    </citation>
    <scope>NUCLEOTIDE SEQUENCE [LARGE SCALE GENOMIC DNA]</scope>
    <source>
        <strain evidence="2 3">KKP 3000</strain>
    </source>
</reference>
<protein>
    <submittedName>
        <fullName evidence="2">P1 family peptidase</fullName>
    </submittedName>
</protein>
<dbReference type="PANTHER" id="PTHR36512:SF3">
    <property type="entry name" value="BLR5678 PROTEIN"/>
    <property type="match status" value="1"/>
</dbReference>
<evidence type="ECO:0000256" key="1">
    <source>
        <dbReference type="ARBA" id="ARBA00007068"/>
    </source>
</evidence>
<comment type="similarity">
    <text evidence="1">Belongs to the peptidase S58 family.</text>
</comment>
<organism evidence="2 3">
    <name type="scientific">Alicyclobacillus fastidiosus</name>
    <dbReference type="NCBI Taxonomy" id="392011"/>
    <lineage>
        <taxon>Bacteria</taxon>
        <taxon>Bacillati</taxon>
        <taxon>Bacillota</taxon>
        <taxon>Bacilli</taxon>
        <taxon>Bacillales</taxon>
        <taxon>Alicyclobacillaceae</taxon>
        <taxon>Alicyclobacillus</taxon>
    </lineage>
</organism>
<comment type="caution">
    <text evidence="2">The sequence shown here is derived from an EMBL/GenBank/DDBJ whole genome shotgun (WGS) entry which is preliminary data.</text>
</comment>
<name>A0ABV5A940_9BACL</name>
<accession>A0ABV5A940</accession>
<dbReference type="Proteomes" id="UP001579974">
    <property type="component" value="Unassembled WGS sequence"/>
</dbReference>
<dbReference type="EMBL" id="JBDXSU010000001">
    <property type="protein sequence ID" value="MFB5188802.1"/>
    <property type="molecule type" value="Genomic_DNA"/>
</dbReference>
<dbReference type="RefSeq" id="WP_275475638.1">
    <property type="nucleotide sequence ID" value="NZ_CP162940.1"/>
</dbReference>
<sequence>MGNGRFRDGGFAIGRLPTGACNTICDVPGVKVAHVTLREASGCHPDVCTGVTAILPHSGNLFEEKVLATAHVINGFGKTAGLVQVAELGEIESPIMLTNTFSVGAVLEGTLQQMMAQNVDIGDGKSSLNIVVGECNDSFLNDMRGLHVRPEHAVEAIERALASDGGSVEEGGVGAGAGMRCFGWKGGIGTSSRQVRAFAGQSCHHVGVLALTNFGVPEDLTILGCPVGQALSSADEGSGIRFGGAQCDVNTSDLSDGSVMIILATDLPVDLQELVRIAKRATFGLARVGSIAHHGSGDIVIAFSTTGAKSNPEDRLIREWLRDGANLSDCFRAVVEATEEAILNSLWAASTTVGKRSRVVRALPVHEVEAMLRGSSD</sequence>
<evidence type="ECO:0000313" key="2">
    <source>
        <dbReference type="EMBL" id="MFB5188802.1"/>
    </source>
</evidence>
<dbReference type="Pfam" id="PF03576">
    <property type="entry name" value="Peptidase_S58"/>
    <property type="match status" value="1"/>
</dbReference>
<dbReference type="Gene3D" id="3.60.70.12">
    <property type="entry name" value="L-amino peptidase D-ALA esterase/amidase"/>
    <property type="match status" value="1"/>
</dbReference>
<gene>
    <name evidence="2" type="ORF">KKP3000_001235</name>
</gene>
<evidence type="ECO:0000313" key="3">
    <source>
        <dbReference type="Proteomes" id="UP001579974"/>
    </source>
</evidence>